<feature type="region of interest" description="Disordered" evidence="1">
    <location>
        <begin position="1"/>
        <end position="37"/>
    </location>
</feature>
<dbReference type="OrthoDB" id="1825822at2759"/>
<sequence length="125" mass="13227">MIAPPTLPPGIDGPSKTGKDPKRESPRPGLPSPEACRKGNLSIYKIAYESGPTNPAEHRSTLRIASNNRIAAQPDPFKTGTISTNFGGLPSGRVRLACGKRANCDIRFFAPYGRSVSGVPILLSA</sequence>
<proteinExistence type="predicted"/>
<evidence type="ECO:0000313" key="2">
    <source>
        <dbReference type="EMBL" id="KAB9173095.1"/>
    </source>
</evidence>
<protein>
    <submittedName>
        <fullName evidence="2">Uncharacterized protein</fullName>
    </submittedName>
</protein>
<accession>A0A5N6L5N7</accession>
<comment type="caution">
    <text evidence="2">The sequence shown here is derived from an EMBL/GenBank/DDBJ whole genome shotgun (WGS) entry which is preliminary data.</text>
</comment>
<dbReference type="EMBL" id="VIBQ01000168">
    <property type="protein sequence ID" value="KAB9173095.1"/>
    <property type="molecule type" value="Genomic_DNA"/>
</dbReference>
<evidence type="ECO:0000313" key="3">
    <source>
        <dbReference type="Proteomes" id="UP000327013"/>
    </source>
</evidence>
<dbReference type="AlphaFoldDB" id="A0A5N6L5N7"/>
<evidence type="ECO:0000256" key="1">
    <source>
        <dbReference type="SAM" id="MobiDB-lite"/>
    </source>
</evidence>
<gene>
    <name evidence="2" type="ORF">FH972_026998</name>
</gene>
<reference evidence="2 3" key="1">
    <citation type="submission" date="2019-06" db="EMBL/GenBank/DDBJ databases">
        <title>A chromosomal-level reference genome of Carpinus fangiana (Coryloideae, Betulaceae).</title>
        <authorList>
            <person name="Yang X."/>
            <person name="Wang Z."/>
            <person name="Zhang L."/>
            <person name="Hao G."/>
            <person name="Liu J."/>
            <person name="Yang Y."/>
        </authorList>
    </citation>
    <scope>NUCLEOTIDE SEQUENCE [LARGE SCALE GENOMIC DNA]</scope>
    <source>
        <strain evidence="2">Cfa_2016G</strain>
        <tissue evidence="2">Leaf</tissue>
    </source>
</reference>
<name>A0A5N6L5N7_9ROSI</name>
<organism evidence="2 3">
    <name type="scientific">Carpinus fangiana</name>
    <dbReference type="NCBI Taxonomy" id="176857"/>
    <lineage>
        <taxon>Eukaryota</taxon>
        <taxon>Viridiplantae</taxon>
        <taxon>Streptophyta</taxon>
        <taxon>Embryophyta</taxon>
        <taxon>Tracheophyta</taxon>
        <taxon>Spermatophyta</taxon>
        <taxon>Magnoliopsida</taxon>
        <taxon>eudicotyledons</taxon>
        <taxon>Gunneridae</taxon>
        <taxon>Pentapetalae</taxon>
        <taxon>rosids</taxon>
        <taxon>fabids</taxon>
        <taxon>Fagales</taxon>
        <taxon>Betulaceae</taxon>
        <taxon>Carpinus</taxon>
    </lineage>
</organism>
<feature type="compositionally biased region" description="Basic and acidic residues" evidence="1">
    <location>
        <begin position="17"/>
        <end position="26"/>
    </location>
</feature>
<dbReference type="Proteomes" id="UP000327013">
    <property type="component" value="Unassembled WGS sequence"/>
</dbReference>
<keyword evidence="3" id="KW-1185">Reference proteome</keyword>